<keyword evidence="6" id="KW-0067">ATP-binding</keyword>
<dbReference type="InterPro" id="IPR002504">
    <property type="entry name" value="NADK"/>
</dbReference>
<dbReference type="Gene3D" id="2.60.200.30">
    <property type="entry name" value="Probable inorganic polyphosphate/atp-NAD kinase, domain 2"/>
    <property type="match status" value="1"/>
</dbReference>
<feature type="binding site" evidence="6">
    <location>
        <begin position="145"/>
        <end position="146"/>
    </location>
    <ligand>
        <name>NAD(+)</name>
        <dbReference type="ChEBI" id="CHEBI:57540"/>
    </ligand>
</feature>
<dbReference type="InterPro" id="IPR017437">
    <property type="entry name" value="ATP-NAD_kinase_PpnK-typ_C"/>
</dbReference>
<dbReference type="Proteomes" id="UP001228403">
    <property type="component" value="Unassembled WGS sequence"/>
</dbReference>
<feature type="active site" description="Proton acceptor" evidence="6">
    <location>
        <position position="72"/>
    </location>
</feature>
<keyword evidence="3 6" id="KW-0521">NADP</keyword>
<feature type="binding site" evidence="6">
    <location>
        <begin position="72"/>
        <end position="73"/>
    </location>
    <ligand>
        <name>NAD(+)</name>
        <dbReference type="ChEBI" id="CHEBI:57540"/>
    </ligand>
</feature>
<dbReference type="Pfam" id="PF20143">
    <property type="entry name" value="NAD_kinase_C"/>
    <property type="match status" value="1"/>
</dbReference>
<organism evidence="7 8">
    <name type="scientific">Bacteroides eggerthii</name>
    <dbReference type="NCBI Taxonomy" id="28111"/>
    <lineage>
        <taxon>Bacteria</taxon>
        <taxon>Pseudomonadati</taxon>
        <taxon>Bacteroidota</taxon>
        <taxon>Bacteroidia</taxon>
        <taxon>Bacteroidales</taxon>
        <taxon>Bacteroidaceae</taxon>
        <taxon>Bacteroides</taxon>
    </lineage>
</organism>
<name>A0ABT7U6J6_9BACE</name>
<keyword evidence="8" id="KW-1185">Reference proteome</keyword>
<evidence type="ECO:0000313" key="7">
    <source>
        <dbReference type="EMBL" id="MDM8146146.1"/>
    </source>
</evidence>
<comment type="caution">
    <text evidence="6">Lacks conserved residue(s) required for the propagation of feature annotation.</text>
</comment>
<evidence type="ECO:0000313" key="8">
    <source>
        <dbReference type="Proteomes" id="UP001228403"/>
    </source>
</evidence>
<keyword evidence="6" id="KW-0963">Cytoplasm</keyword>
<dbReference type="Gene3D" id="3.40.50.10330">
    <property type="entry name" value="Probable inorganic polyphosphate/atp-NAD kinase, domain 1"/>
    <property type="match status" value="1"/>
</dbReference>
<feature type="binding site" evidence="6">
    <location>
        <begin position="186"/>
        <end position="191"/>
    </location>
    <ligand>
        <name>NAD(+)</name>
        <dbReference type="ChEBI" id="CHEBI:57540"/>
    </ligand>
</feature>
<evidence type="ECO:0000256" key="2">
    <source>
        <dbReference type="ARBA" id="ARBA00022777"/>
    </source>
</evidence>
<keyword evidence="2 6" id="KW-0418">Kinase</keyword>
<feature type="binding site" evidence="6">
    <location>
        <position position="210"/>
    </location>
    <ligand>
        <name>NAD(+)</name>
        <dbReference type="ChEBI" id="CHEBI:57540"/>
    </ligand>
</feature>
<accession>A0ABT7U6J6</accession>
<dbReference type="GO" id="GO:0003951">
    <property type="term" value="F:NAD+ kinase activity"/>
    <property type="evidence" value="ECO:0007669"/>
    <property type="project" value="UniProtKB-EC"/>
</dbReference>
<keyword evidence="4 6" id="KW-0520">NAD</keyword>
<dbReference type="PANTHER" id="PTHR20275:SF0">
    <property type="entry name" value="NAD KINASE"/>
    <property type="match status" value="1"/>
</dbReference>
<dbReference type="NCBIfam" id="NF002521">
    <property type="entry name" value="PRK01911.1"/>
    <property type="match status" value="1"/>
</dbReference>
<keyword evidence="1 6" id="KW-0808">Transferase</keyword>
<dbReference type="PANTHER" id="PTHR20275">
    <property type="entry name" value="NAD KINASE"/>
    <property type="match status" value="1"/>
</dbReference>
<sequence length="290" mass="32219">MRFAIFGNVYQAKKSASFEHLFHILKKHPAELYIDKDFHHYLTEELKLGIQADGIICDDDFEADIVISMGGDGTFLEAARRVGKKEIPILGVNMGRLGFLADISPLDIEDVVERLYEGKYSIEARSVIEVALPENSLKGYPYALNEVAVLKHDNSSMISIHVSIDGEHLTTYQADGLIISTPTGSTGYALSVGGPIIVPQAGIFSITPVAPHSLNMRPLALRDNAVIELSVESRSHNFLVAIDGRSESCPESIRLIIRKAPYKVRVFQRQNHSFFNTLRNKLMWGADPRV</sequence>
<dbReference type="EC" id="2.7.1.23" evidence="6"/>
<dbReference type="InterPro" id="IPR017438">
    <property type="entry name" value="ATP-NAD_kinase_N"/>
</dbReference>
<comment type="catalytic activity">
    <reaction evidence="5 6">
        <text>NAD(+) + ATP = ADP + NADP(+) + H(+)</text>
        <dbReference type="Rhea" id="RHEA:18629"/>
        <dbReference type="ChEBI" id="CHEBI:15378"/>
        <dbReference type="ChEBI" id="CHEBI:30616"/>
        <dbReference type="ChEBI" id="CHEBI:57540"/>
        <dbReference type="ChEBI" id="CHEBI:58349"/>
        <dbReference type="ChEBI" id="CHEBI:456216"/>
        <dbReference type="EC" id="2.7.1.23"/>
    </reaction>
</comment>
<evidence type="ECO:0000256" key="5">
    <source>
        <dbReference type="ARBA" id="ARBA00047925"/>
    </source>
</evidence>
<evidence type="ECO:0000256" key="3">
    <source>
        <dbReference type="ARBA" id="ARBA00022857"/>
    </source>
</evidence>
<comment type="similarity">
    <text evidence="6">Belongs to the NAD kinase family.</text>
</comment>
<reference evidence="8" key="1">
    <citation type="submission" date="2023-07" db="EMBL/GenBank/DDBJ databases">
        <title>Identification and characterization of horizontal gene transfer across gut microbiota members of farm animals based on homology search.</title>
        <authorList>
            <person name="Schwarzerova J."/>
            <person name="Nykrynova M."/>
            <person name="Jureckova K."/>
            <person name="Cejkova D."/>
            <person name="Rychlik I."/>
        </authorList>
    </citation>
    <scope>NUCLEOTIDE SEQUENCE [LARGE SCALE GENOMIC DNA]</scope>
    <source>
        <strain evidence="8">ET4</strain>
    </source>
</reference>
<evidence type="ECO:0000256" key="6">
    <source>
        <dbReference type="HAMAP-Rule" id="MF_00361"/>
    </source>
</evidence>
<gene>
    <name evidence="6" type="primary">nadK</name>
    <name evidence="7" type="ORF">QUW02_09470</name>
</gene>
<dbReference type="Pfam" id="PF01513">
    <property type="entry name" value="NAD_kinase"/>
    <property type="match status" value="1"/>
</dbReference>
<dbReference type="InterPro" id="IPR016064">
    <property type="entry name" value="NAD/diacylglycerol_kinase_sf"/>
</dbReference>
<protein>
    <recommendedName>
        <fullName evidence="6">NAD kinase</fullName>
        <ecNumber evidence="6">2.7.1.23</ecNumber>
    </recommendedName>
    <alternativeName>
        <fullName evidence="6">ATP-dependent NAD kinase</fullName>
    </alternativeName>
</protein>
<dbReference type="HAMAP" id="MF_00361">
    <property type="entry name" value="NAD_kinase"/>
    <property type="match status" value="1"/>
</dbReference>
<dbReference type="EMBL" id="JAUDCF010000023">
    <property type="protein sequence ID" value="MDM8146146.1"/>
    <property type="molecule type" value="Genomic_DNA"/>
</dbReference>
<evidence type="ECO:0000256" key="1">
    <source>
        <dbReference type="ARBA" id="ARBA00022679"/>
    </source>
</evidence>
<proteinExistence type="inferred from homology"/>
<comment type="cofactor">
    <cofactor evidence="6">
        <name>a divalent metal cation</name>
        <dbReference type="ChEBI" id="CHEBI:60240"/>
    </cofactor>
</comment>
<comment type="subcellular location">
    <subcellularLocation>
        <location evidence="6">Cytoplasm</location>
    </subcellularLocation>
</comment>
<evidence type="ECO:0000256" key="4">
    <source>
        <dbReference type="ARBA" id="ARBA00023027"/>
    </source>
</evidence>
<feature type="binding site" evidence="6">
    <location>
        <position position="175"/>
    </location>
    <ligand>
        <name>NAD(+)</name>
        <dbReference type="ChEBI" id="CHEBI:57540"/>
    </ligand>
</feature>
<keyword evidence="6" id="KW-0547">Nucleotide-binding</keyword>
<dbReference type="SUPFAM" id="SSF111331">
    <property type="entry name" value="NAD kinase/diacylglycerol kinase-like"/>
    <property type="match status" value="1"/>
</dbReference>
<comment type="function">
    <text evidence="6">Involved in the regulation of the intracellular balance of NAD and NADP, and is a key enzyme in the biosynthesis of NADP. Catalyzes specifically the phosphorylation on 2'-hydroxyl of the adenosine moiety of NAD to yield NADP.</text>
</comment>
<comment type="caution">
    <text evidence="7">The sequence shown here is derived from an EMBL/GenBank/DDBJ whole genome shotgun (WGS) entry which is preliminary data.</text>
</comment>